<dbReference type="SUPFAM" id="SSF48230">
    <property type="entry name" value="Chondroitin AC/alginate lyase"/>
    <property type="match status" value="1"/>
</dbReference>
<dbReference type="Pfam" id="PF05426">
    <property type="entry name" value="Alginate_lyase"/>
    <property type="match status" value="1"/>
</dbReference>
<organism evidence="4 5">
    <name type="scientific">Aggregatimonas sangjinii</name>
    <dbReference type="NCBI Taxonomy" id="2583587"/>
    <lineage>
        <taxon>Bacteria</taxon>
        <taxon>Pseudomonadati</taxon>
        <taxon>Bacteroidota</taxon>
        <taxon>Flavobacteriia</taxon>
        <taxon>Flavobacteriales</taxon>
        <taxon>Flavobacteriaceae</taxon>
        <taxon>Aggregatimonas</taxon>
    </lineage>
</organism>
<dbReference type="GO" id="GO:0016829">
    <property type="term" value="F:lyase activity"/>
    <property type="evidence" value="ECO:0007669"/>
    <property type="project" value="UniProtKB-KW"/>
</dbReference>
<dbReference type="AlphaFoldDB" id="A0A5B7SXZ1"/>
<dbReference type="RefSeq" id="WP_138854295.1">
    <property type="nucleotide sequence ID" value="NZ_CP040710.1"/>
</dbReference>
<dbReference type="InterPro" id="IPR008397">
    <property type="entry name" value="Alginate_lyase_dom"/>
</dbReference>
<feature type="domain" description="Alginate lyase" evidence="3">
    <location>
        <begin position="49"/>
        <end position="325"/>
    </location>
</feature>
<evidence type="ECO:0000256" key="2">
    <source>
        <dbReference type="ARBA" id="ARBA00023239"/>
    </source>
</evidence>
<name>A0A5B7SXZ1_9FLAO</name>
<evidence type="ECO:0000313" key="5">
    <source>
        <dbReference type="Proteomes" id="UP000310017"/>
    </source>
</evidence>
<dbReference type="Proteomes" id="UP000310017">
    <property type="component" value="Chromosome"/>
</dbReference>
<dbReference type="EMBL" id="CP040710">
    <property type="protein sequence ID" value="QCX01958.1"/>
    <property type="molecule type" value="Genomic_DNA"/>
</dbReference>
<evidence type="ECO:0000256" key="1">
    <source>
        <dbReference type="ARBA" id="ARBA00022729"/>
    </source>
</evidence>
<protein>
    <submittedName>
        <fullName evidence="4">Alginate lyase family protein</fullName>
    </submittedName>
</protein>
<keyword evidence="2 4" id="KW-0456">Lyase</keyword>
<dbReference type="GO" id="GO:0042597">
    <property type="term" value="C:periplasmic space"/>
    <property type="evidence" value="ECO:0007669"/>
    <property type="project" value="InterPro"/>
</dbReference>
<dbReference type="OrthoDB" id="7210452at2"/>
<evidence type="ECO:0000313" key="4">
    <source>
        <dbReference type="EMBL" id="QCX01958.1"/>
    </source>
</evidence>
<accession>A0A5B7SXZ1</accession>
<keyword evidence="5" id="KW-1185">Reference proteome</keyword>
<keyword evidence="1" id="KW-0732">Signal</keyword>
<dbReference type="PROSITE" id="PS51257">
    <property type="entry name" value="PROKAR_LIPOPROTEIN"/>
    <property type="match status" value="1"/>
</dbReference>
<reference evidence="4 5" key="1">
    <citation type="submission" date="2019-05" db="EMBL/GenBank/DDBJ databases">
        <title>Genome sequencing of F202Z8.</title>
        <authorList>
            <person name="Kwon Y.M."/>
        </authorList>
    </citation>
    <scope>NUCLEOTIDE SEQUENCE [LARGE SCALE GENOMIC DNA]</scope>
    <source>
        <strain evidence="4 5">F202Z8</strain>
    </source>
</reference>
<dbReference type="KEGG" id="asag:FGM00_18235"/>
<dbReference type="InterPro" id="IPR008929">
    <property type="entry name" value="Chondroitin_lyas"/>
</dbReference>
<sequence length="386" mass="44252">MRYTIVFLILISMGCSRAQHSYDHPIFKKEKDRVLELVADYENLEPITVTAAVCERSTGGRNDFYSEGDYWWPDPENPDGPYIRKDGMTNPENFTAHRTAMIRFSQIAGALGSAYLITKDAKYAEQLRPHVLAWFFDENTRMNPNLLYGQAIMGKVTGRGIGIIDTIHLMEVAKAFGATESSGVFSKDEIKGVKEWFTNYLNWITTHEYGVAERDNGNNHSVCWALQVAVFAELVKDQPALEYVREMYKNVLLPRQMAANGSFPLELERTKPYGYSLFNIDALTGVCQVASTPENNLFAYTTDDGRGIAKGIEFIFPYTKDKSKWPYAKDVMYWDEWPVRHPYLLFGGLAFEKESYLALWNTLEPNFDTPEVVRNMPIRYPLLWLN</sequence>
<gene>
    <name evidence="4" type="ORF">FGM00_18235</name>
</gene>
<dbReference type="Gene3D" id="1.50.10.100">
    <property type="entry name" value="Chondroitin AC/alginate lyase"/>
    <property type="match status" value="1"/>
</dbReference>
<evidence type="ECO:0000259" key="3">
    <source>
        <dbReference type="Pfam" id="PF05426"/>
    </source>
</evidence>
<proteinExistence type="predicted"/>